<reference evidence="1 2" key="1">
    <citation type="journal article" date="2014" name="J Genomics">
        <title>Draft Genome Sequence of the Extremely Halophilic Phototrophic Purple Sulfur Bacterium Halorhodospira halochloris.</title>
        <authorList>
            <person name="Singh K.S."/>
            <person name="Kirksey J."/>
            <person name="Hoff W.D."/>
            <person name="Deole R."/>
        </authorList>
    </citation>
    <scope>NUCLEOTIDE SEQUENCE [LARGE SCALE GENOMIC DNA]</scope>
    <source>
        <strain evidence="1 2">A</strain>
    </source>
</reference>
<sequence length="60" mass="7351">MSDHILLLNTVMSMYFWYRKQVDNAIFADFEICQTRWASSPSQSDRLEHLLEIFEYHFLY</sequence>
<protein>
    <submittedName>
        <fullName evidence="1">Uncharacterized protein</fullName>
    </submittedName>
</protein>
<reference evidence="2" key="2">
    <citation type="submission" date="2014-02" db="EMBL/GenBank/DDBJ databases">
        <title>Draft Genome Sequence of extremely halophilic bacteria Halorhodospira halochloris.</title>
        <authorList>
            <person name="Singh K.S."/>
        </authorList>
    </citation>
    <scope>NUCLEOTIDE SEQUENCE [LARGE SCALE GENOMIC DNA]</scope>
    <source>
        <strain evidence="2">A</strain>
    </source>
</reference>
<accession>W8KLJ9</accession>
<dbReference type="Proteomes" id="UP000019442">
    <property type="component" value="Chromosome"/>
</dbReference>
<evidence type="ECO:0000313" key="1">
    <source>
        <dbReference type="EMBL" id="AHK80634.1"/>
    </source>
</evidence>
<name>W8KLJ9_9GAMM</name>
<dbReference type="HOGENOM" id="CLU_2935115_0_0_6"/>
<dbReference type="EMBL" id="CP007268">
    <property type="protein sequence ID" value="AHK80634.1"/>
    <property type="molecule type" value="Genomic_DNA"/>
</dbReference>
<evidence type="ECO:0000313" key="2">
    <source>
        <dbReference type="Proteomes" id="UP000019442"/>
    </source>
</evidence>
<proteinExistence type="predicted"/>
<keyword evidence="2" id="KW-1185">Reference proteome</keyword>
<organism evidence="1 2">
    <name type="scientific">Ectothiorhodospira haloalkaliphila</name>
    <dbReference type="NCBI Taxonomy" id="421628"/>
    <lineage>
        <taxon>Bacteria</taxon>
        <taxon>Pseudomonadati</taxon>
        <taxon>Pseudomonadota</taxon>
        <taxon>Gammaproteobacteria</taxon>
        <taxon>Chromatiales</taxon>
        <taxon>Ectothiorhodospiraceae</taxon>
        <taxon>Ectothiorhodospira</taxon>
    </lineage>
</organism>
<dbReference type="AlphaFoldDB" id="W8KLJ9"/>
<dbReference type="KEGG" id="hhc:M911_05735"/>
<gene>
    <name evidence="1" type="ORF">M911_05735</name>
</gene>